<dbReference type="GO" id="GO:0010507">
    <property type="term" value="P:negative regulation of autophagy"/>
    <property type="evidence" value="ECO:0007669"/>
    <property type="project" value="TreeGrafter"/>
</dbReference>
<dbReference type="GO" id="GO:1990131">
    <property type="term" value="C:Gtr1-Gtr2 GTPase complex"/>
    <property type="evidence" value="ECO:0007669"/>
    <property type="project" value="TreeGrafter"/>
</dbReference>
<dbReference type="GO" id="GO:0009267">
    <property type="term" value="P:cellular response to starvation"/>
    <property type="evidence" value="ECO:0007669"/>
    <property type="project" value="TreeGrafter"/>
</dbReference>
<organism evidence="4 5">
    <name type="scientific">Caenorhabditis japonica</name>
    <dbReference type="NCBI Taxonomy" id="281687"/>
    <lineage>
        <taxon>Eukaryota</taxon>
        <taxon>Metazoa</taxon>
        <taxon>Ecdysozoa</taxon>
        <taxon>Nematoda</taxon>
        <taxon>Chromadorea</taxon>
        <taxon>Rhabditida</taxon>
        <taxon>Rhabditina</taxon>
        <taxon>Rhabditomorpha</taxon>
        <taxon>Rhabditoidea</taxon>
        <taxon>Rhabditidae</taxon>
        <taxon>Peloderinae</taxon>
        <taxon>Caenorhabditis</taxon>
    </lineage>
</organism>
<dbReference type="PANTHER" id="PTHR11259:SF1">
    <property type="entry name" value="RAS-RELATED GTP-BINDING PROTEIN"/>
    <property type="match status" value="1"/>
</dbReference>
<proteinExistence type="inferred from homology"/>
<dbReference type="GO" id="GO:0005525">
    <property type="term" value="F:GTP binding"/>
    <property type="evidence" value="ECO:0007669"/>
    <property type="project" value="UniProtKB-UniRule"/>
</dbReference>
<reference evidence="4" key="2">
    <citation type="submission" date="2022-06" db="UniProtKB">
        <authorList>
            <consortium name="EnsemblMetazoa"/>
        </authorList>
    </citation>
    <scope>IDENTIFICATION</scope>
    <source>
        <strain evidence="4">DF5081</strain>
    </source>
</reference>
<evidence type="ECO:0000313" key="4">
    <source>
        <dbReference type="EnsemblMetazoa" id="CJA09034a.1"/>
    </source>
</evidence>
<dbReference type="Gene3D" id="3.30.450.190">
    <property type="match status" value="1"/>
</dbReference>
<keyword evidence="5" id="KW-1185">Reference proteome</keyword>
<dbReference type="InterPro" id="IPR006762">
    <property type="entry name" value="Gtr1_RagA"/>
</dbReference>
<reference evidence="5" key="1">
    <citation type="submission" date="2010-08" db="EMBL/GenBank/DDBJ databases">
        <authorList>
            <consortium name="Caenorhabditis japonica Sequencing Consortium"/>
            <person name="Wilson R.K."/>
        </authorList>
    </citation>
    <scope>NUCLEOTIDE SEQUENCE [LARGE SCALE GENOMIC DNA]</scope>
    <source>
        <strain evidence="5">DF5081</strain>
    </source>
</reference>
<evidence type="ECO:0000313" key="5">
    <source>
        <dbReference type="Proteomes" id="UP000005237"/>
    </source>
</evidence>
<dbReference type="GO" id="GO:1904263">
    <property type="term" value="P:positive regulation of TORC1 signaling"/>
    <property type="evidence" value="ECO:0007669"/>
    <property type="project" value="TreeGrafter"/>
</dbReference>
<dbReference type="EnsemblMetazoa" id="CJA09034a.1">
    <property type="protein sequence ID" value="CJA09034a.1"/>
    <property type="gene ID" value="WBGene00128237"/>
</dbReference>
<comment type="similarity">
    <text evidence="3">Belongs to the GTR/RAG GTP-binding protein family.</text>
</comment>
<name>A0A8R1HUJ3_CAEJA</name>
<keyword evidence="2 3" id="KW-0342">GTP-binding</keyword>
<evidence type="ECO:0000256" key="1">
    <source>
        <dbReference type="ARBA" id="ARBA00022741"/>
    </source>
</evidence>
<dbReference type="AlphaFoldDB" id="A0A8R1HUJ3"/>
<evidence type="ECO:0000256" key="3">
    <source>
        <dbReference type="RuleBase" id="RU367014"/>
    </source>
</evidence>
<dbReference type="PANTHER" id="PTHR11259">
    <property type="entry name" value="RAS-RELATED GTP BINDING RAG/GTR YEAST"/>
    <property type="match status" value="1"/>
</dbReference>
<accession>A0A8R1HUJ3</accession>
<dbReference type="GO" id="GO:0003924">
    <property type="term" value="F:GTPase activity"/>
    <property type="evidence" value="ECO:0007669"/>
    <property type="project" value="TreeGrafter"/>
</dbReference>
<dbReference type="GO" id="GO:0005764">
    <property type="term" value="C:lysosome"/>
    <property type="evidence" value="ECO:0007669"/>
    <property type="project" value="TreeGrafter"/>
</dbReference>
<dbReference type="Proteomes" id="UP000005237">
    <property type="component" value="Unassembled WGS sequence"/>
</dbReference>
<dbReference type="Pfam" id="PF04670">
    <property type="entry name" value="Gtr1_RagA"/>
    <property type="match status" value="1"/>
</dbReference>
<dbReference type="GO" id="GO:0005634">
    <property type="term" value="C:nucleus"/>
    <property type="evidence" value="ECO:0007669"/>
    <property type="project" value="TreeGrafter"/>
</dbReference>
<keyword evidence="1 3" id="KW-0547">Nucleotide-binding</keyword>
<evidence type="ECO:0000256" key="2">
    <source>
        <dbReference type="ARBA" id="ARBA00023134"/>
    </source>
</evidence>
<sequence>MVRGLSGRVTSRIQTWKRMRRQYSSRLADSIEQVKSELFDLYNQKINVYEKSHNEKPRELSWYKCYDTSCKDLPTLYEAWSDISQWTIRRQEEIQDKLKILLKTMDVTCLLLIERRTFLVLAYAETESKHSITDYYLRMIKDLLDLKPLINGTDNNDGRHILRDKYQAYVADFTLNTYLVVVTEDMTIQPNFIKLNPQMGFGCRYAHRNPQISFNTSIVLDPVQQAEVSDRENRTASVHQRLYQLREHIREMNVQLDANPPKPPGTRVFANFPRLPVQLAFRLGMAPLDTQNPNPYAHLNVEQLRERIRTDGFDPLMVPRLIPVAFHAYPPMLFTEWKALNQSGSYRMGAFVVSTTGNAYHMPPWSGEGIVPKDIAPLVLPYTIEDIDDGQIEDWRIYGFDV</sequence>
<protein>
    <submittedName>
        <fullName evidence="4">Uncharacterized protein</fullName>
    </submittedName>
</protein>